<dbReference type="EMBL" id="MU276015">
    <property type="protein sequence ID" value="KAI0043515.1"/>
    <property type="molecule type" value="Genomic_DNA"/>
</dbReference>
<organism evidence="1 2">
    <name type="scientific">Auriscalpium vulgare</name>
    <dbReference type="NCBI Taxonomy" id="40419"/>
    <lineage>
        <taxon>Eukaryota</taxon>
        <taxon>Fungi</taxon>
        <taxon>Dikarya</taxon>
        <taxon>Basidiomycota</taxon>
        <taxon>Agaricomycotina</taxon>
        <taxon>Agaricomycetes</taxon>
        <taxon>Russulales</taxon>
        <taxon>Auriscalpiaceae</taxon>
        <taxon>Auriscalpium</taxon>
    </lineage>
</organism>
<name>A0ACB8RIU4_9AGAM</name>
<proteinExistence type="predicted"/>
<dbReference type="Proteomes" id="UP000814033">
    <property type="component" value="Unassembled WGS sequence"/>
</dbReference>
<sequence>MYGASPSLGGHCGDRVKVPEERIAGTPADYPSSASSFGEPLQPSLGHQWHALGAIAFPDFDYTSIVPSNGVDLGLSEWFPWADNPAGQNFANTMLNGGAGYASVVPTVSSEQPLYPNQEAALPRALEPLATIGPPPSFDRDIYPIPADLSAWQCPHCPWVQRNQRAFDLRRHVRTHEAPRWACAACGRAFARRDGLARHERPAGGLVRGAGVGAVGGSGGRKAWASMGQERMTGDGAPRVVLSSVANIFWNVKSQ</sequence>
<comment type="caution">
    <text evidence="1">The sequence shown here is derived from an EMBL/GenBank/DDBJ whole genome shotgun (WGS) entry which is preliminary data.</text>
</comment>
<evidence type="ECO:0000313" key="2">
    <source>
        <dbReference type="Proteomes" id="UP000814033"/>
    </source>
</evidence>
<keyword evidence="2" id="KW-1185">Reference proteome</keyword>
<protein>
    <submittedName>
        <fullName evidence="1">Uncharacterized protein</fullName>
    </submittedName>
</protein>
<reference evidence="1" key="2">
    <citation type="journal article" date="2022" name="New Phytol.">
        <title>Evolutionary transition to the ectomycorrhizal habit in the genomes of a hyperdiverse lineage of mushroom-forming fungi.</title>
        <authorList>
            <person name="Looney B."/>
            <person name="Miyauchi S."/>
            <person name="Morin E."/>
            <person name="Drula E."/>
            <person name="Courty P.E."/>
            <person name="Kohler A."/>
            <person name="Kuo A."/>
            <person name="LaButti K."/>
            <person name="Pangilinan J."/>
            <person name="Lipzen A."/>
            <person name="Riley R."/>
            <person name="Andreopoulos W."/>
            <person name="He G."/>
            <person name="Johnson J."/>
            <person name="Nolan M."/>
            <person name="Tritt A."/>
            <person name="Barry K.W."/>
            <person name="Grigoriev I.V."/>
            <person name="Nagy L.G."/>
            <person name="Hibbett D."/>
            <person name="Henrissat B."/>
            <person name="Matheny P.B."/>
            <person name="Labbe J."/>
            <person name="Martin F.M."/>
        </authorList>
    </citation>
    <scope>NUCLEOTIDE SEQUENCE</scope>
    <source>
        <strain evidence="1">FP105234-sp</strain>
    </source>
</reference>
<gene>
    <name evidence="1" type="ORF">FA95DRAFT_1609337</name>
</gene>
<accession>A0ACB8RIU4</accession>
<reference evidence="1" key="1">
    <citation type="submission" date="2021-02" db="EMBL/GenBank/DDBJ databases">
        <authorList>
            <consortium name="DOE Joint Genome Institute"/>
            <person name="Ahrendt S."/>
            <person name="Looney B.P."/>
            <person name="Miyauchi S."/>
            <person name="Morin E."/>
            <person name="Drula E."/>
            <person name="Courty P.E."/>
            <person name="Chicoki N."/>
            <person name="Fauchery L."/>
            <person name="Kohler A."/>
            <person name="Kuo A."/>
            <person name="Labutti K."/>
            <person name="Pangilinan J."/>
            <person name="Lipzen A."/>
            <person name="Riley R."/>
            <person name="Andreopoulos W."/>
            <person name="He G."/>
            <person name="Johnson J."/>
            <person name="Barry K.W."/>
            <person name="Grigoriev I.V."/>
            <person name="Nagy L."/>
            <person name="Hibbett D."/>
            <person name="Henrissat B."/>
            <person name="Matheny P.B."/>
            <person name="Labbe J."/>
            <person name="Martin F."/>
        </authorList>
    </citation>
    <scope>NUCLEOTIDE SEQUENCE</scope>
    <source>
        <strain evidence="1">FP105234-sp</strain>
    </source>
</reference>
<evidence type="ECO:0000313" key="1">
    <source>
        <dbReference type="EMBL" id="KAI0043515.1"/>
    </source>
</evidence>